<accession>A0AA36IIH0</accession>
<feature type="domain" description="Phosphomevalonate dehydratase small subunit-like" evidence="4">
    <location>
        <begin position="30"/>
        <end position="111"/>
    </location>
</feature>
<dbReference type="SUPFAM" id="SSF52016">
    <property type="entry name" value="LeuD/IlvD-like"/>
    <property type="match status" value="1"/>
</dbReference>
<dbReference type="EMBL" id="CAUJNA010001680">
    <property type="protein sequence ID" value="CAJ1388391.1"/>
    <property type="molecule type" value="Genomic_DNA"/>
</dbReference>
<dbReference type="CDD" id="cd01355">
    <property type="entry name" value="AcnX"/>
    <property type="match status" value="1"/>
</dbReference>
<dbReference type="GO" id="GO:0016829">
    <property type="term" value="F:lyase activity"/>
    <property type="evidence" value="ECO:0007669"/>
    <property type="project" value="UniProtKB-KW"/>
</dbReference>
<keyword evidence="2" id="KW-0456">Lyase</keyword>
<evidence type="ECO:0000313" key="7">
    <source>
        <dbReference type="Proteomes" id="UP001178507"/>
    </source>
</evidence>
<evidence type="ECO:0000256" key="2">
    <source>
        <dbReference type="ARBA" id="ARBA00023239"/>
    </source>
</evidence>
<evidence type="ECO:0000256" key="1">
    <source>
        <dbReference type="ARBA" id="ARBA00023004"/>
    </source>
</evidence>
<feature type="compositionally biased region" description="Low complexity" evidence="3">
    <location>
        <begin position="784"/>
        <end position="799"/>
    </location>
</feature>
<evidence type="ECO:0000256" key="3">
    <source>
        <dbReference type="SAM" id="MobiDB-lite"/>
    </source>
</evidence>
<sequence>MSSCAMGVLRGRSVVDGYASGEVLHSTVGLSFWGGVCPKSGTVVDRHHPLSGARLEGKILALPGGRGSCTGSQVLLELLLQEKAPAGLVLQEADEVLALGALVALELFQRRLPLLVLGAEDFAALGAASRARGDSAFAVSLRGDRIWSGAEGPDRSERSEKEAAVEDSVALSASDREMLSGAQGPARQAALSVVLRLAQLQNARRLIDVSQVHIDGCTYIGASSLRFAEKLLQWNAQVRVPTTLNAISLDLSQAEPTAEGREAAKLARAYVKMGATASFTCAPYLLDSAPRFGEQIGWGESNAVVFANSVLGARTQKYADFLDAMVAISGRAPEAGCHLDAQRKAQVVLRLNFESTCLSRVDDAFWPTLGYLCGLKSPRRVPAIVGLENVALPTRDDLKAFSAAFGTSSSAAMFHMVGVTPEAPDLQSACDDEVEEVELTDQDLAEVWQTLDADEISQVDLVALGNPHFSLAEFARLAALCENRRKDPRVTVAVTAGPQVLAASRAEGYASKLEAFGVQLVSDTCWCMLGEVVPAPKTVLPPSARSLITNSAKYAHYAPGLVKRHVRFGSLATCVDAACGTGPRPPPWLTGVQRRGHASLGFARAALRMLRSSLRLEATARHEELSKGQSQLRDQVCALIDFLAQAHVGVPQRLEKGEKAPVVESAAGVLPLDLQLPMQQDPEQGERLRRIFSPPDGSPEQKRRPRPEMLDAELTEKGAEVPMGTAKSIGSQARPLSPAESTATPYGSQRKGGAERQVTDPRTSNSCRGTPSAIGPGPSQGWLASPGPSVSSPAPQPVGMGYGAPAPQFLRAARYSSGTPPAGVASTTSPMKRRVSSIMHEPLPPGGGPQSGSLRMQPFQAQVREVRRSQSVQAQAPVPVLMHTQGCRAQFNV</sequence>
<dbReference type="InterPro" id="IPR002840">
    <property type="entry name" value="PMDh-S-like_dom"/>
</dbReference>
<feature type="domain" description="Phosphomevalonate dehydratase large subunit-like" evidence="5">
    <location>
        <begin position="170"/>
        <end position="576"/>
    </location>
</feature>
<dbReference type="CDD" id="cd01356">
    <property type="entry name" value="AcnX_swivel"/>
    <property type="match status" value="1"/>
</dbReference>
<dbReference type="InterPro" id="IPR007506">
    <property type="entry name" value="PMDh-L-like_dom"/>
</dbReference>
<feature type="region of interest" description="Disordered" evidence="3">
    <location>
        <begin position="673"/>
        <end position="805"/>
    </location>
</feature>
<dbReference type="PANTHER" id="PTHR36577">
    <property type="entry name" value="DUF521 DOMAIN PROTEIN (AFU_ORTHOLOGUE AFUA_6G00490)"/>
    <property type="match status" value="1"/>
</dbReference>
<dbReference type="Pfam" id="PF04412">
    <property type="entry name" value="AcnX"/>
    <property type="match status" value="1"/>
</dbReference>
<feature type="compositionally biased region" description="Polar residues" evidence="3">
    <location>
        <begin position="760"/>
        <end position="769"/>
    </location>
</feature>
<dbReference type="PANTHER" id="PTHR36577:SF3">
    <property type="entry name" value="DUF521 DOMAIN PROTEIN (AFU_ORTHOLOGUE AFUA_6G00490)"/>
    <property type="match status" value="1"/>
</dbReference>
<evidence type="ECO:0000313" key="6">
    <source>
        <dbReference type="EMBL" id="CAJ1388391.1"/>
    </source>
</evidence>
<dbReference type="Proteomes" id="UP001178507">
    <property type="component" value="Unassembled WGS sequence"/>
</dbReference>
<keyword evidence="7" id="KW-1185">Reference proteome</keyword>
<keyword evidence="1" id="KW-0408">Iron</keyword>
<evidence type="ECO:0000259" key="5">
    <source>
        <dbReference type="Pfam" id="PF04412"/>
    </source>
</evidence>
<feature type="compositionally biased region" description="Low complexity" evidence="3">
    <location>
        <begin position="673"/>
        <end position="682"/>
    </location>
</feature>
<evidence type="ECO:0000259" key="4">
    <source>
        <dbReference type="Pfam" id="PF01989"/>
    </source>
</evidence>
<name>A0AA36IIH0_9DINO</name>
<comment type="caution">
    <text evidence="6">The sequence shown here is derived from an EMBL/GenBank/DDBJ whole genome shotgun (WGS) entry which is preliminary data.</text>
</comment>
<feature type="compositionally biased region" description="Basic and acidic residues" evidence="3">
    <location>
        <begin position="699"/>
        <end position="719"/>
    </location>
</feature>
<organism evidence="6 7">
    <name type="scientific">Effrenium voratum</name>
    <dbReference type="NCBI Taxonomy" id="2562239"/>
    <lineage>
        <taxon>Eukaryota</taxon>
        <taxon>Sar</taxon>
        <taxon>Alveolata</taxon>
        <taxon>Dinophyceae</taxon>
        <taxon>Suessiales</taxon>
        <taxon>Symbiodiniaceae</taxon>
        <taxon>Effrenium</taxon>
    </lineage>
</organism>
<proteinExistence type="predicted"/>
<dbReference type="Pfam" id="PF01989">
    <property type="entry name" value="AcnX_swivel_put"/>
    <property type="match status" value="1"/>
</dbReference>
<dbReference type="Gene3D" id="3.50.30.10">
    <property type="entry name" value="Phosphohistidine domain"/>
    <property type="match status" value="1"/>
</dbReference>
<dbReference type="AlphaFoldDB" id="A0AA36IIH0"/>
<protein>
    <submittedName>
        <fullName evidence="6">Uncharacterized protein</fullName>
    </submittedName>
</protein>
<reference evidence="6" key="1">
    <citation type="submission" date="2023-08" db="EMBL/GenBank/DDBJ databases">
        <authorList>
            <person name="Chen Y."/>
            <person name="Shah S."/>
            <person name="Dougan E. K."/>
            <person name="Thang M."/>
            <person name="Chan C."/>
        </authorList>
    </citation>
    <scope>NUCLEOTIDE SEQUENCE</scope>
</reference>
<gene>
    <name evidence="6" type="ORF">EVOR1521_LOCUS14274</name>
</gene>